<reference evidence="3" key="1">
    <citation type="submission" date="2020-02" db="EMBL/GenBank/DDBJ databases">
        <authorList>
            <person name="Palmer J.M."/>
        </authorList>
    </citation>
    <scope>NUCLEOTIDE SEQUENCE</scope>
    <source>
        <strain evidence="3">EPUS1.4</strain>
        <tissue evidence="3">Thallus</tissue>
    </source>
</reference>
<dbReference type="Pfam" id="PF09729">
    <property type="entry name" value="Gti1_Pac2"/>
    <property type="match status" value="1"/>
</dbReference>
<feature type="compositionally biased region" description="Basic residues" evidence="2">
    <location>
        <begin position="100"/>
        <end position="110"/>
    </location>
</feature>
<proteinExistence type="inferred from homology"/>
<comment type="caution">
    <text evidence="3">The sequence shown here is derived from an EMBL/GenBank/DDBJ whole genome shotgun (WGS) entry which is preliminary data.</text>
</comment>
<evidence type="ECO:0000313" key="4">
    <source>
        <dbReference type="Proteomes" id="UP000606974"/>
    </source>
</evidence>
<keyword evidence="4" id="KW-1185">Reference proteome</keyword>
<dbReference type="Proteomes" id="UP000606974">
    <property type="component" value="Unassembled WGS sequence"/>
</dbReference>
<evidence type="ECO:0000256" key="2">
    <source>
        <dbReference type="SAM" id="MobiDB-lite"/>
    </source>
</evidence>
<gene>
    <name evidence="3" type="ORF">GJ744_009676</name>
</gene>
<dbReference type="AlphaFoldDB" id="A0A8H7APV3"/>
<dbReference type="GO" id="GO:0003677">
    <property type="term" value="F:DNA binding"/>
    <property type="evidence" value="ECO:0007669"/>
    <property type="project" value="TreeGrafter"/>
</dbReference>
<sequence>MSSGPAALQPTFTGHVATTNDALILFEACLTGQLSHVPRRPHDRERNMLIRSGCVFIYEENASGIKRWTDGVTWSPSRILGNFLVYRELDKPFPPGEKKRAMKKNSRTRPSRPGEPYARPDSNNSATYSPTTPASATFSPERAPNEMERSLIGSLVDSYGFKSDGLVKKTMSVTVQGVTHHLVSYYSVSDVTNGQLRTPSQTESLNYVRPRPELTTKQSFRSPLEETEDMEGIREQSMAVPAPYGYRAPQVAHSGYMPPSGPFYNPGIYPPGANHPVTTAGYPTGSTAIAGSYIPAPMSTPQMGHRGEDYGQYAPPAFSRPYEPLNTNLTSNSHASNIGPPSAPPITSNLHVRNSNQHLSLYPQASTQTRTMPSQSPVALESRTPSYNRNNYSLPSNTGQPAPNPDHRRSIQQSPILKHESRDADHATNVAGANNPGPVYAHERSHFYMNPNNPPIAHGTYHPGSNISAWSASSATQQHI</sequence>
<dbReference type="InterPro" id="IPR018608">
    <property type="entry name" value="Gti1/Pac2"/>
</dbReference>
<protein>
    <recommendedName>
        <fullName evidence="5">Global transcription regulator sge1</fullName>
    </recommendedName>
</protein>
<dbReference type="EMBL" id="JAACFV010000006">
    <property type="protein sequence ID" value="KAF7513255.1"/>
    <property type="molecule type" value="Genomic_DNA"/>
</dbReference>
<evidence type="ECO:0000256" key="1">
    <source>
        <dbReference type="ARBA" id="ARBA00008359"/>
    </source>
</evidence>
<evidence type="ECO:0008006" key="5">
    <source>
        <dbReference type="Google" id="ProtNLM"/>
    </source>
</evidence>
<evidence type="ECO:0000313" key="3">
    <source>
        <dbReference type="EMBL" id="KAF7513255.1"/>
    </source>
</evidence>
<organism evidence="3 4">
    <name type="scientific">Endocarpon pusillum</name>
    <dbReference type="NCBI Taxonomy" id="364733"/>
    <lineage>
        <taxon>Eukaryota</taxon>
        <taxon>Fungi</taxon>
        <taxon>Dikarya</taxon>
        <taxon>Ascomycota</taxon>
        <taxon>Pezizomycotina</taxon>
        <taxon>Eurotiomycetes</taxon>
        <taxon>Chaetothyriomycetidae</taxon>
        <taxon>Verrucariales</taxon>
        <taxon>Verrucariaceae</taxon>
        <taxon>Endocarpon</taxon>
    </lineage>
</organism>
<feature type="region of interest" description="Disordered" evidence="2">
    <location>
        <begin position="94"/>
        <end position="145"/>
    </location>
</feature>
<feature type="compositionally biased region" description="Basic and acidic residues" evidence="2">
    <location>
        <begin position="417"/>
        <end position="426"/>
    </location>
</feature>
<name>A0A8H7APV3_9EURO</name>
<dbReference type="PANTHER" id="PTHR28027">
    <property type="entry name" value="TRANSCRIPTIONAL REGULATOR MIT1"/>
    <property type="match status" value="1"/>
</dbReference>
<feature type="region of interest" description="Disordered" evidence="2">
    <location>
        <begin position="363"/>
        <end position="438"/>
    </location>
</feature>
<accession>A0A8H7APV3</accession>
<feature type="compositionally biased region" description="Polar residues" evidence="2">
    <location>
        <begin position="363"/>
        <end position="401"/>
    </location>
</feature>
<comment type="similarity">
    <text evidence="1">Belongs to the MIT1/WOR1 family.</text>
</comment>
<feature type="compositionally biased region" description="Low complexity" evidence="2">
    <location>
        <begin position="125"/>
        <end position="140"/>
    </location>
</feature>
<dbReference type="PANTHER" id="PTHR28027:SF2">
    <property type="entry name" value="TRANSCRIPTIONAL REGULATOR MIT1"/>
    <property type="match status" value="1"/>
</dbReference>
<dbReference type="OrthoDB" id="5319641at2759"/>
<feature type="compositionally biased region" description="Polar residues" evidence="2">
    <location>
        <begin position="325"/>
        <end position="336"/>
    </location>
</feature>
<feature type="region of interest" description="Disordered" evidence="2">
    <location>
        <begin position="323"/>
        <end position="350"/>
    </location>
</feature>